<dbReference type="OrthoDB" id="3542212at2759"/>
<dbReference type="AlphaFoldDB" id="A0A9W4UMC1"/>
<dbReference type="Proteomes" id="UP001152607">
    <property type="component" value="Unassembled WGS sequence"/>
</dbReference>
<reference evidence="1" key="1">
    <citation type="submission" date="2023-01" db="EMBL/GenBank/DDBJ databases">
        <authorList>
            <person name="Van Ghelder C."/>
            <person name="Rancurel C."/>
        </authorList>
    </citation>
    <scope>NUCLEOTIDE SEQUENCE</scope>
    <source>
        <strain evidence="1">CNCM I-4278</strain>
    </source>
</reference>
<sequence length="94" mass="10413">MMPVLEATQLRLKGVGPEDVALIESLSSVRGILRTQSEFFSYVQDSSLIFILGLWPSLHAHREFLASPHAAAVLGAQEKMLDFESTVHMEFDAP</sequence>
<name>A0A9W4UMC1_9PLEO</name>
<dbReference type="PANTHER" id="PTHR42052:SF1">
    <property type="entry name" value="ABM DOMAIN-CONTAINING PROTEIN"/>
    <property type="match status" value="1"/>
</dbReference>
<organism evidence="1 2">
    <name type="scientific">Periconia digitata</name>
    <dbReference type="NCBI Taxonomy" id="1303443"/>
    <lineage>
        <taxon>Eukaryota</taxon>
        <taxon>Fungi</taxon>
        <taxon>Dikarya</taxon>
        <taxon>Ascomycota</taxon>
        <taxon>Pezizomycotina</taxon>
        <taxon>Dothideomycetes</taxon>
        <taxon>Pleosporomycetidae</taxon>
        <taxon>Pleosporales</taxon>
        <taxon>Massarineae</taxon>
        <taxon>Periconiaceae</taxon>
        <taxon>Periconia</taxon>
    </lineage>
</organism>
<evidence type="ECO:0000313" key="2">
    <source>
        <dbReference type="Proteomes" id="UP001152607"/>
    </source>
</evidence>
<dbReference type="PANTHER" id="PTHR42052">
    <property type="entry name" value="ABM DOMAIN-CONTAINING PROTEIN"/>
    <property type="match status" value="1"/>
</dbReference>
<dbReference type="EMBL" id="CAOQHR010000008">
    <property type="protein sequence ID" value="CAI6338610.1"/>
    <property type="molecule type" value="Genomic_DNA"/>
</dbReference>
<evidence type="ECO:0000313" key="1">
    <source>
        <dbReference type="EMBL" id="CAI6338610.1"/>
    </source>
</evidence>
<comment type="caution">
    <text evidence="1">The sequence shown here is derived from an EMBL/GenBank/DDBJ whole genome shotgun (WGS) entry which is preliminary data.</text>
</comment>
<evidence type="ECO:0008006" key="3">
    <source>
        <dbReference type="Google" id="ProtNLM"/>
    </source>
</evidence>
<keyword evidence="2" id="KW-1185">Reference proteome</keyword>
<accession>A0A9W4UMC1</accession>
<proteinExistence type="predicted"/>
<protein>
    <recommendedName>
        <fullName evidence="3">ABM domain-containing protein</fullName>
    </recommendedName>
</protein>
<gene>
    <name evidence="1" type="ORF">PDIGIT_LOCUS11740</name>
</gene>